<dbReference type="SUPFAM" id="SSF52540">
    <property type="entry name" value="P-loop containing nucleoside triphosphate hydrolases"/>
    <property type="match status" value="1"/>
</dbReference>
<dbReference type="PROSITE" id="PS50893">
    <property type="entry name" value="ABC_TRANSPORTER_2"/>
    <property type="match status" value="1"/>
</dbReference>
<protein>
    <submittedName>
        <fullName evidence="8">ABC transporter involved in cytochrome c biogenesis, ATPase component CcmA</fullName>
    </submittedName>
</protein>
<dbReference type="GO" id="GO:0005524">
    <property type="term" value="F:ATP binding"/>
    <property type="evidence" value="ECO:0007669"/>
    <property type="project" value="UniProtKB-KW"/>
</dbReference>
<evidence type="ECO:0000313" key="8">
    <source>
        <dbReference type="EMBL" id="VBB68685.1"/>
    </source>
</evidence>
<gene>
    <name evidence="8" type="ORF">RIEGSTA812A_PEG_158</name>
</gene>
<dbReference type="Gene3D" id="3.40.50.300">
    <property type="entry name" value="P-loop containing nucleotide triphosphate hydrolases"/>
    <property type="match status" value="1"/>
</dbReference>
<keyword evidence="2" id="KW-0547">Nucleotide-binding</keyword>
<evidence type="ECO:0000256" key="5">
    <source>
        <dbReference type="ARBA" id="ARBA00022967"/>
    </source>
</evidence>
<dbReference type="SMART" id="SM00382">
    <property type="entry name" value="AAA"/>
    <property type="match status" value="1"/>
</dbReference>
<dbReference type="GO" id="GO:0022857">
    <property type="term" value="F:transmembrane transporter activity"/>
    <property type="evidence" value="ECO:0007669"/>
    <property type="project" value="InterPro"/>
</dbReference>
<dbReference type="InterPro" id="IPR027417">
    <property type="entry name" value="P-loop_NTPase"/>
</dbReference>
<evidence type="ECO:0000256" key="3">
    <source>
        <dbReference type="ARBA" id="ARBA00022748"/>
    </source>
</evidence>
<name>A0A484H5V6_9ZZZZ</name>
<sequence length="208" mass="22421">MVFASLSFTLEPSESLLLLGPNGSGKSSLLRLLAGLSRPATGELYWKGRPIDDAPERYTAAVRYVGHLDAIKPALSVAEALVFWGGLAGLGQQQVAEATARALTCFGLSAFADTPGRLLSAGQKRRVNLARLLLDTADLWLLDEPATALDQDSITALGNIIAAHRARGGMVILSTHMIVDLPQARQLDMRDFAFNPLQRVYPRKGSRL</sequence>
<dbReference type="EMBL" id="LR026963">
    <property type="protein sequence ID" value="VBB68685.1"/>
    <property type="molecule type" value="Genomic_DNA"/>
</dbReference>
<evidence type="ECO:0000256" key="4">
    <source>
        <dbReference type="ARBA" id="ARBA00022840"/>
    </source>
</evidence>
<dbReference type="AlphaFoldDB" id="A0A484H5V6"/>
<dbReference type="GO" id="GO:0016887">
    <property type="term" value="F:ATP hydrolysis activity"/>
    <property type="evidence" value="ECO:0007669"/>
    <property type="project" value="InterPro"/>
</dbReference>
<dbReference type="PROSITE" id="PS00211">
    <property type="entry name" value="ABC_TRANSPORTER_1"/>
    <property type="match status" value="1"/>
</dbReference>
<dbReference type="GO" id="GO:0017004">
    <property type="term" value="P:cytochrome complex assembly"/>
    <property type="evidence" value="ECO:0007669"/>
    <property type="project" value="UniProtKB-KW"/>
</dbReference>
<keyword evidence="4" id="KW-0067">ATP-binding</keyword>
<dbReference type="PANTHER" id="PTHR43499">
    <property type="entry name" value="ABC TRANSPORTER I FAMILY MEMBER 1"/>
    <property type="match status" value="1"/>
</dbReference>
<evidence type="ECO:0000259" key="7">
    <source>
        <dbReference type="PROSITE" id="PS50893"/>
    </source>
</evidence>
<dbReference type="Pfam" id="PF00005">
    <property type="entry name" value="ABC_tran"/>
    <property type="match status" value="1"/>
</dbReference>
<dbReference type="InterPro" id="IPR017871">
    <property type="entry name" value="ABC_transporter-like_CS"/>
</dbReference>
<keyword evidence="6" id="KW-0472">Membrane</keyword>
<evidence type="ECO:0000256" key="2">
    <source>
        <dbReference type="ARBA" id="ARBA00022741"/>
    </source>
</evidence>
<proteinExistence type="predicted"/>
<keyword evidence="5" id="KW-1278">Translocase</keyword>
<accession>A0A484H5V6</accession>
<dbReference type="NCBIfam" id="TIGR01189">
    <property type="entry name" value="ccmA"/>
    <property type="match status" value="1"/>
</dbReference>
<keyword evidence="3" id="KW-0201">Cytochrome c-type biogenesis</keyword>
<keyword evidence="1" id="KW-0813">Transport</keyword>
<dbReference type="PANTHER" id="PTHR43499:SF1">
    <property type="entry name" value="ABC TRANSPORTER I FAMILY MEMBER 1"/>
    <property type="match status" value="1"/>
</dbReference>
<organism evidence="8">
    <name type="scientific">invertebrate metagenome</name>
    <dbReference type="NCBI Taxonomy" id="1711999"/>
    <lineage>
        <taxon>unclassified sequences</taxon>
        <taxon>metagenomes</taxon>
        <taxon>organismal metagenomes</taxon>
    </lineage>
</organism>
<dbReference type="InterPro" id="IPR003439">
    <property type="entry name" value="ABC_transporter-like_ATP-bd"/>
</dbReference>
<evidence type="ECO:0000256" key="6">
    <source>
        <dbReference type="ARBA" id="ARBA00023136"/>
    </source>
</evidence>
<feature type="domain" description="ABC transporter" evidence="7">
    <location>
        <begin position="1"/>
        <end position="208"/>
    </location>
</feature>
<dbReference type="InterPro" id="IPR003593">
    <property type="entry name" value="AAA+_ATPase"/>
</dbReference>
<dbReference type="InterPro" id="IPR005895">
    <property type="entry name" value="ABC_transptr_haem_export_CcmA"/>
</dbReference>
<evidence type="ECO:0000256" key="1">
    <source>
        <dbReference type="ARBA" id="ARBA00022448"/>
    </source>
</evidence>
<reference evidence="8" key="1">
    <citation type="submission" date="2018-10" db="EMBL/GenBank/DDBJ databases">
        <authorList>
            <person name="Gruber-Vodicka H."/>
            <person name="Jaeckle O."/>
        </authorList>
    </citation>
    <scope>NUCLEOTIDE SEQUENCE</scope>
</reference>